<dbReference type="InterPro" id="IPR002129">
    <property type="entry name" value="PyrdxlP-dep_de-COase"/>
</dbReference>
<dbReference type="PROSITE" id="PS00392">
    <property type="entry name" value="DDC_GAD_HDC_YDC"/>
    <property type="match status" value="1"/>
</dbReference>
<accession>A0A1G7AYS6</accession>
<dbReference type="OrthoDB" id="9803665at2"/>
<evidence type="ECO:0000256" key="2">
    <source>
        <dbReference type="ARBA" id="ARBA00009533"/>
    </source>
</evidence>
<dbReference type="GO" id="GO:0030170">
    <property type="term" value="F:pyridoxal phosphate binding"/>
    <property type="evidence" value="ECO:0007669"/>
    <property type="project" value="InterPro"/>
</dbReference>
<dbReference type="STRING" id="637679.GCA_001550055_03414"/>
<protein>
    <submittedName>
        <fullName evidence="8">Glutamate or tyrosine decarboxylase</fullName>
    </submittedName>
</protein>
<sequence>MSDEFTRPLQAAQAYAIEYLEQVADQPVYPGEEALAGLEAFEEPLPPHGSADHEILGMLHRNGSPATVATMGSRYFGFVVGGSLPVTVAANWIATAWDQSPSSFMNSPTGVKLEEVAGRWLREILQLPDHTGIGMTTGATMANFTGLAAARHALLERAGWNVEEQGLYGAPEVKVVVSEEVHVTVEKALSMLGFGKKRVTRVPTDANGAMLAEELPELDALTLVCTQAGNVNSGAIDPIGAICDKAQAAGAWVHVDGAFGLWGRLLARRADDFIGIEKADSLATDAHKWLNTPYDCGIVMTRHPHDLHMAMATVAPYFKAEESVAPKDMVPEFSRRARGVEVWAALRSLGHAGVKSMIGRCCDHAQTFAEGLRAIGFEVLNDVVLNQVVATIGTPDELADIRALVEASGECWFGPTVWKGRPAIRISVSSWRTSDEDVERSLSAIAAAKNAIMGD</sequence>
<keyword evidence="5 7" id="KW-0456">Lyase</keyword>
<evidence type="ECO:0000256" key="7">
    <source>
        <dbReference type="RuleBase" id="RU000382"/>
    </source>
</evidence>
<evidence type="ECO:0000313" key="9">
    <source>
        <dbReference type="Proteomes" id="UP000183685"/>
    </source>
</evidence>
<dbReference type="GO" id="GO:0016831">
    <property type="term" value="F:carboxy-lyase activity"/>
    <property type="evidence" value="ECO:0007669"/>
    <property type="project" value="UniProtKB-KW"/>
</dbReference>
<dbReference type="AlphaFoldDB" id="A0A1G7AYS6"/>
<feature type="modified residue" description="N6-(pyridoxal phosphate)lysine" evidence="6">
    <location>
        <position position="288"/>
    </location>
</feature>
<evidence type="ECO:0000256" key="4">
    <source>
        <dbReference type="ARBA" id="ARBA00022898"/>
    </source>
</evidence>
<keyword evidence="4 6" id="KW-0663">Pyridoxal phosphate</keyword>
<dbReference type="GO" id="GO:0019752">
    <property type="term" value="P:carboxylic acid metabolic process"/>
    <property type="evidence" value="ECO:0007669"/>
    <property type="project" value="InterPro"/>
</dbReference>
<evidence type="ECO:0000256" key="5">
    <source>
        <dbReference type="ARBA" id="ARBA00023239"/>
    </source>
</evidence>
<keyword evidence="9" id="KW-1185">Reference proteome</keyword>
<dbReference type="InterPro" id="IPR010977">
    <property type="entry name" value="Aromatic_deC"/>
</dbReference>
<organism evidence="8 9">
    <name type="scientific">Kordiimonas lacus</name>
    <dbReference type="NCBI Taxonomy" id="637679"/>
    <lineage>
        <taxon>Bacteria</taxon>
        <taxon>Pseudomonadati</taxon>
        <taxon>Pseudomonadota</taxon>
        <taxon>Alphaproteobacteria</taxon>
        <taxon>Kordiimonadales</taxon>
        <taxon>Kordiimonadaceae</taxon>
        <taxon>Kordiimonas</taxon>
    </lineage>
</organism>
<evidence type="ECO:0000256" key="6">
    <source>
        <dbReference type="PIRSR" id="PIRSR602129-50"/>
    </source>
</evidence>
<dbReference type="RefSeq" id="WP_068307227.1">
    <property type="nucleotide sequence ID" value="NZ_FNAK01000005.1"/>
</dbReference>
<evidence type="ECO:0000256" key="1">
    <source>
        <dbReference type="ARBA" id="ARBA00001933"/>
    </source>
</evidence>
<dbReference type="InterPro" id="IPR015424">
    <property type="entry name" value="PyrdxlP-dep_Trfase"/>
</dbReference>
<dbReference type="Gene3D" id="3.40.640.10">
    <property type="entry name" value="Type I PLP-dependent aspartate aminotransferase-like (Major domain)"/>
    <property type="match status" value="1"/>
</dbReference>
<comment type="cofactor">
    <cofactor evidence="1 6 7">
        <name>pyridoxal 5'-phosphate</name>
        <dbReference type="ChEBI" id="CHEBI:597326"/>
    </cofactor>
</comment>
<name>A0A1G7AYS6_9PROT</name>
<dbReference type="InterPro" id="IPR015422">
    <property type="entry name" value="PyrdxlP-dep_Trfase_small"/>
</dbReference>
<comment type="similarity">
    <text evidence="2 7">Belongs to the group II decarboxylase family.</text>
</comment>
<dbReference type="PANTHER" id="PTHR11999:SF70">
    <property type="entry name" value="MIP05841P"/>
    <property type="match status" value="1"/>
</dbReference>
<dbReference type="PANTHER" id="PTHR11999">
    <property type="entry name" value="GROUP II PYRIDOXAL-5-PHOSPHATE DECARBOXYLASE"/>
    <property type="match status" value="1"/>
</dbReference>
<evidence type="ECO:0000313" key="8">
    <source>
        <dbReference type="EMBL" id="SDE19165.1"/>
    </source>
</evidence>
<dbReference type="SUPFAM" id="SSF53383">
    <property type="entry name" value="PLP-dependent transferases"/>
    <property type="match status" value="1"/>
</dbReference>
<evidence type="ECO:0000256" key="3">
    <source>
        <dbReference type="ARBA" id="ARBA00022793"/>
    </source>
</evidence>
<dbReference type="InterPro" id="IPR015421">
    <property type="entry name" value="PyrdxlP-dep_Trfase_major"/>
</dbReference>
<dbReference type="Pfam" id="PF00282">
    <property type="entry name" value="Pyridoxal_deC"/>
    <property type="match status" value="1"/>
</dbReference>
<gene>
    <name evidence="8" type="ORF">SAMN04488071_2249</name>
</gene>
<proteinExistence type="inferred from homology"/>
<dbReference type="InterPro" id="IPR021115">
    <property type="entry name" value="Pyridoxal-P_BS"/>
</dbReference>
<dbReference type="Gene3D" id="3.90.1150.10">
    <property type="entry name" value="Aspartate Aminotransferase, domain 1"/>
    <property type="match status" value="1"/>
</dbReference>
<keyword evidence="3" id="KW-0210">Decarboxylase</keyword>
<dbReference type="Proteomes" id="UP000183685">
    <property type="component" value="Unassembled WGS sequence"/>
</dbReference>
<reference evidence="8 9" key="1">
    <citation type="submission" date="2016-10" db="EMBL/GenBank/DDBJ databases">
        <authorList>
            <person name="de Groot N.N."/>
        </authorList>
    </citation>
    <scope>NUCLEOTIDE SEQUENCE [LARGE SCALE GENOMIC DNA]</scope>
    <source>
        <strain evidence="8 9">CGMCC 1.9109</strain>
    </source>
</reference>
<dbReference type="EMBL" id="FNAK01000005">
    <property type="protein sequence ID" value="SDE19165.1"/>
    <property type="molecule type" value="Genomic_DNA"/>
</dbReference>